<gene>
    <name evidence="1" type="primary">WBGene00281932</name>
</gene>
<dbReference type="EnsemblMetazoa" id="PPA43563.1">
    <property type="protein sequence ID" value="PPA43563.1"/>
    <property type="gene ID" value="WBGene00281932"/>
</dbReference>
<accession>A0A8R1YYH8</accession>
<accession>A0A2A6C5Z9</accession>
<keyword evidence="2" id="KW-1185">Reference proteome</keyword>
<reference evidence="1" key="2">
    <citation type="submission" date="2022-06" db="UniProtKB">
        <authorList>
            <consortium name="EnsemblMetazoa"/>
        </authorList>
    </citation>
    <scope>IDENTIFICATION</scope>
    <source>
        <strain evidence="1">PS312</strain>
    </source>
</reference>
<dbReference type="Proteomes" id="UP000005239">
    <property type="component" value="Unassembled WGS sequence"/>
</dbReference>
<reference evidence="2" key="1">
    <citation type="journal article" date="2008" name="Nat. Genet.">
        <title>The Pristionchus pacificus genome provides a unique perspective on nematode lifestyle and parasitism.</title>
        <authorList>
            <person name="Dieterich C."/>
            <person name="Clifton S.W."/>
            <person name="Schuster L.N."/>
            <person name="Chinwalla A."/>
            <person name="Delehaunty K."/>
            <person name="Dinkelacker I."/>
            <person name="Fulton L."/>
            <person name="Fulton R."/>
            <person name="Godfrey J."/>
            <person name="Minx P."/>
            <person name="Mitreva M."/>
            <person name="Roeseler W."/>
            <person name="Tian H."/>
            <person name="Witte H."/>
            <person name="Yang S.P."/>
            <person name="Wilson R.K."/>
            <person name="Sommer R.J."/>
        </authorList>
    </citation>
    <scope>NUCLEOTIDE SEQUENCE [LARGE SCALE GENOMIC DNA]</scope>
    <source>
        <strain evidence="2">PS312</strain>
    </source>
</reference>
<name>A0A2A6C5Z9_PRIPA</name>
<organism evidence="1 2">
    <name type="scientific">Pristionchus pacificus</name>
    <name type="common">Parasitic nematode worm</name>
    <dbReference type="NCBI Taxonomy" id="54126"/>
    <lineage>
        <taxon>Eukaryota</taxon>
        <taxon>Metazoa</taxon>
        <taxon>Ecdysozoa</taxon>
        <taxon>Nematoda</taxon>
        <taxon>Chromadorea</taxon>
        <taxon>Rhabditida</taxon>
        <taxon>Rhabditina</taxon>
        <taxon>Diplogasteromorpha</taxon>
        <taxon>Diplogasteroidea</taxon>
        <taxon>Neodiplogasteridae</taxon>
        <taxon>Pristionchus</taxon>
    </lineage>
</organism>
<evidence type="ECO:0000313" key="1">
    <source>
        <dbReference type="EnsemblMetazoa" id="PPA43563.1"/>
    </source>
</evidence>
<evidence type="ECO:0000313" key="2">
    <source>
        <dbReference type="Proteomes" id="UP000005239"/>
    </source>
</evidence>
<sequence>MQFEGMCGIGHVMDMDVDPMNDWNISPRLLIGTAAACCKTIAETKKSTMKVARDMMWMRFRWVGKTTAEPLRRGTLKNSMLRVWWS</sequence>
<proteinExistence type="predicted"/>
<protein>
    <submittedName>
        <fullName evidence="1">Uncharacterized protein</fullName>
    </submittedName>
</protein>
<dbReference type="AlphaFoldDB" id="A0A2A6C5Z9"/>